<comment type="caution">
    <text evidence="1">The sequence shown here is derived from an EMBL/GenBank/DDBJ whole genome shotgun (WGS) entry which is preliminary data.</text>
</comment>
<dbReference type="Proteomes" id="UP000298030">
    <property type="component" value="Unassembled WGS sequence"/>
</dbReference>
<keyword evidence="2" id="KW-1185">Reference proteome</keyword>
<protein>
    <submittedName>
        <fullName evidence="1">Uncharacterized protein</fullName>
    </submittedName>
</protein>
<reference evidence="1 2" key="1">
    <citation type="journal article" date="2019" name="Nat. Ecol. Evol.">
        <title>Megaphylogeny resolves global patterns of mushroom evolution.</title>
        <authorList>
            <person name="Varga T."/>
            <person name="Krizsan K."/>
            <person name="Foldi C."/>
            <person name="Dima B."/>
            <person name="Sanchez-Garcia M."/>
            <person name="Sanchez-Ramirez S."/>
            <person name="Szollosi G.J."/>
            <person name="Szarkandi J.G."/>
            <person name="Papp V."/>
            <person name="Albert L."/>
            <person name="Andreopoulos W."/>
            <person name="Angelini C."/>
            <person name="Antonin V."/>
            <person name="Barry K.W."/>
            <person name="Bougher N.L."/>
            <person name="Buchanan P."/>
            <person name="Buyck B."/>
            <person name="Bense V."/>
            <person name="Catcheside P."/>
            <person name="Chovatia M."/>
            <person name="Cooper J."/>
            <person name="Damon W."/>
            <person name="Desjardin D."/>
            <person name="Finy P."/>
            <person name="Geml J."/>
            <person name="Haridas S."/>
            <person name="Hughes K."/>
            <person name="Justo A."/>
            <person name="Karasinski D."/>
            <person name="Kautmanova I."/>
            <person name="Kiss B."/>
            <person name="Kocsube S."/>
            <person name="Kotiranta H."/>
            <person name="LaButti K.M."/>
            <person name="Lechner B.E."/>
            <person name="Liimatainen K."/>
            <person name="Lipzen A."/>
            <person name="Lukacs Z."/>
            <person name="Mihaltcheva S."/>
            <person name="Morgado L.N."/>
            <person name="Niskanen T."/>
            <person name="Noordeloos M.E."/>
            <person name="Ohm R.A."/>
            <person name="Ortiz-Santana B."/>
            <person name="Ovrebo C."/>
            <person name="Racz N."/>
            <person name="Riley R."/>
            <person name="Savchenko A."/>
            <person name="Shiryaev A."/>
            <person name="Soop K."/>
            <person name="Spirin V."/>
            <person name="Szebenyi C."/>
            <person name="Tomsovsky M."/>
            <person name="Tulloss R.E."/>
            <person name="Uehling J."/>
            <person name="Grigoriev I.V."/>
            <person name="Vagvolgyi C."/>
            <person name="Papp T."/>
            <person name="Martin F.M."/>
            <person name="Miettinen O."/>
            <person name="Hibbett D.S."/>
            <person name="Nagy L.G."/>
        </authorList>
    </citation>
    <scope>NUCLEOTIDE SEQUENCE [LARGE SCALE GENOMIC DNA]</scope>
    <source>
        <strain evidence="1 2">FP101781</strain>
    </source>
</reference>
<dbReference type="EMBL" id="QPFP01000028">
    <property type="protein sequence ID" value="TEB29152.1"/>
    <property type="molecule type" value="Genomic_DNA"/>
</dbReference>
<evidence type="ECO:0000313" key="2">
    <source>
        <dbReference type="Proteomes" id="UP000298030"/>
    </source>
</evidence>
<dbReference type="AlphaFoldDB" id="A0A4Y7T6C8"/>
<proteinExistence type="predicted"/>
<name>A0A4Y7T6C8_COPMI</name>
<sequence length="196" mass="21701">MISIEFLSGQNYQQGGPPGFEQGFGCHRWGGTSQEARSKEIEVETRRTSATGAASLASSWTGDATLSRPWARMATTTDAMAVNFMVEGLGVCGVVTFGWLRKDRDCVGEGKKLERNPARKNLLSIYTQLELARTRHPWISPCDVSECQQDTHTPTTVDVHQEEVTSGNNAIHRYASMYDDDTAVRRDFIPEVGRDA</sequence>
<gene>
    <name evidence="1" type="ORF">FA13DRAFT_1734800</name>
</gene>
<accession>A0A4Y7T6C8</accession>
<organism evidence="1 2">
    <name type="scientific">Coprinellus micaceus</name>
    <name type="common">Glistening ink-cap mushroom</name>
    <name type="synonym">Coprinus micaceus</name>
    <dbReference type="NCBI Taxonomy" id="71717"/>
    <lineage>
        <taxon>Eukaryota</taxon>
        <taxon>Fungi</taxon>
        <taxon>Dikarya</taxon>
        <taxon>Basidiomycota</taxon>
        <taxon>Agaricomycotina</taxon>
        <taxon>Agaricomycetes</taxon>
        <taxon>Agaricomycetidae</taxon>
        <taxon>Agaricales</taxon>
        <taxon>Agaricineae</taxon>
        <taxon>Psathyrellaceae</taxon>
        <taxon>Coprinellus</taxon>
    </lineage>
</organism>
<evidence type="ECO:0000313" key="1">
    <source>
        <dbReference type="EMBL" id="TEB29152.1"/>
    </source>
</evidence>